<proteinExistence type="predicted"/>
<sequence length="364" mass="41208">MVDLGFSLYPERYDVTKSKAYIDLCHSYGAKRLFMSLLQLAPADHQMFHCYAELIAYANQLGIRVIADVSPSFISQAGWSDQLIERAHAFGLAGLRLDEALPLAEIVTLTRNPFGLKIELNMSTDKQLLMSLLATDAERSNIIGCHNFYPHEFTGLSWQHFKDMSRFYHEHDIETAAFITAQSASEGPWLLAEGLPTVEDHRHLPIGLQVELMKAIGTIDNILISNQFISEEELAACTQALARPVTTIKVRPIIDLTEVEEQIIGYPHCYRGDVSDYVIRSTMPRLVYAQGSIAPRDQSKEVKRGCIIIDNDRYHRYKGELQIALKNFTVSSKANVVAEVREDYLSLLDDLRPWQEFCLEIDPS</sequence>
<dbReference type="Pfam" id="PF05913">
    <property type="entry name" value="MupG_C"/>
    <property type="match status" value="1"/>
</dbReference>
<reference evidence="3 4" key="1">
    <citation type="journal article" date="2002" name="Proc. Natl. Acad. Sci. U.S.A.">
        <title>Genome sequence of a serotype M3 strain of group A Streptococcus: phage-encoded toxins, the high-virulence phenotype, and clone emergence.</title>
        <authorList>
            <person name="Beres S.B."/>
            <person name="Sylva G.L."/>
            <person name="Barbian K.D."/>
            <person name="Lei B."/>
            <person name="Hoff J.S."/>
            <person name="Mammarella N.D."/>
            <person name="Liu M.Y."/>
            <person name="Smoot J.C."/>
            <person name="Porcella S.F."/>
            <person name="Parkins L.D."/>
            <person name="Campbell D.S."/>
            <person name="Smith T.M."/>
            <person name="McCormick J.K."/>
            <person name="Leung D.Y."/>
            <person name="Schlievert P.M."/>
            <person name="Musser J.M."/>
        </authorList>
    </citation>
    <scope>NUCLEOTIDE SEQUENCE [LARGE SCALE GENOMIC DNA]</scope>
    <source>
        <strain evidence="4">ATCC BAA-595 / MGAS315</strain>
    </source>
</reference>
<dbReference type="Pfam" id="PF19200">
    <property type="entry name" value="MupG_N"/>
    <property type="match status" value="1"/>
</dbReference>
<dbReference type="SUPFAM" id="SSF50891">
    <property type="entry name" value="Cyclophilin-like"/>
    <property type="match status" value="1"/>
</dbReference>
<dbReference type="InterPro" id="IPR043797">
    <property type="entry name" value="MupG_N"/>
</dbReference>
<dbReference type="SUPFAM" id="SSF51445">
    <property type="entry name" value="(Trans)glycosidases"/>
    <property type="match status" value="1"/>
</dbReference>
<feature type="domain" description="6-phospho-N-acetylmuramidase C-terminal" evidence="1">
    <location>
        <begin position="247"/>
        <end position="359"/>
    </location>
</feature>
<feature type="domain" description="6-phospho-N-acetylmuramidase N-terminal" evidence="2">
    <location>
        <begin position="4"/>
        <end position="238"/>
    </location>
</feature>
<dbReference type="InterPro" id="IPR029000">
    <property type="entry name" value="Cyclophilin-like_dom_sf"/>
</dbReference>
<organism evidence="3 4">
    <name type="scientific">Streptococcus pyogenes serotype M3 (strain ATCC BAA-595 / MGAS315)</name>
    <dbReference type="NCBI Taxonomy" id="198466"/>
    <lineage>
        <taxon>Bacteria</taxon>
        <taxon>Bacillati</taxon>
        <taxon>Bacillota</taxon>
        <taxon>Bacilli</taxon>
        <taxon>Lactobacillales</taxon>
        <taxon>Streptococcaceae</taxon>
        <taxon>Streptococcus</taxon>
    </lineage>
</organism>
<dbReference type="KEGG" id="spg:SpyM3_1006"/>
<accession>A0A0H2UUS4</accession>
<evidence type="ECO:0000259" key="1">
    <source>
        <dbReference type="Pfam" id="PF05913"/>
    </source>
</evidence>
<dbReference type="PANTHER" id="PTHR38435:SF1">
    <property type="entry name" value="DUF871 DOMAIN-CONTAINING PROTEIN"/>
    <property type="match status" value="1"/>
</dbReference>
<dbReference type="AlphaFoldDB" id="A0A0H2UUS4"/>
<dbReference type="InterPro" id="IPR017853">
    <property type="entry name" value="GH"/>
</dbReference>
<dbReference type="Proteomes" id="UP000000564">
    <property type="component" value="Chromosome"/>
</dbReference>
<dbReference type="RefSeq" id="WP_011054613.1">
    <property type="nucleotide sequence ID" value="NC_004070.1"/>
</dbReference>
<name>A0A0H2UUS4_STRP3</name>
<dbReference type="Gene3D" id="2.40.100.10">
    <property type="entry name" value="Cyclophilin-like"/>
    <property type="match status" value="1"/>
</dbReference>
<protein>
    <recommendedName>
        <fullName evidence="5">Outer surface protein</fullName>
    </recommendedName>
</protein>
<dbReference type="InterPro" id="IPR013785">
    <property type="entry name" value="Aldolase_TIM"/>
</dbReference>
<evidence type="ECO:0000259" key="2">
    <source>
        <dbReference type="Pfam" id="PF19200"/>
    </source>
</evidence>
<evidence type="ECO:0000313" key="3">
    <source>
        <dbReference type="EMBL" id="AAM79613.1"/>
    </source>
</evidence>
<evidence type="ECO:0000313" key="4">
    <source>
        <dbReference type="Proteomes" id="UP000000564"/>
    </source>
</evidence>
<dbReference type="InterPro" id="IPR008589">
    <property type="entry name" value="MupG"/>
</dbReference>
<dbReference type="InterPro" id="IPR043894">
    <property type="entry name" value="MupG_C"/>
</dbReference>
<dbReference type="PANTHER" id="PTHR38435">
    <property type="match status" value="1"/>
</dbReference>
<gene>
    <name evidence="3" type="ordered locus">SpyM3_1006</name>
</gene>
<dbReference type="Gene3D" id="3.20.20.70">
    <property type="entry name" value="Aldolase class I"/>
    <property type="match status" value="1"/>
</dbReference>
<evidence type="ECO:0008006" key="5">
    <source>
        <dbReference type="Google" id="ProtNLM"/>
    </source>
</evidence>
<dbReference type="EMBL" id="AE014074">
    <property type="protein sequence ID" value="AAM79613.1"/>
    <property type="molecule type" value="Genomic_DNA"/>
</dbReference>
<dbReference type="HOGENOM" id="CLU_065324_1_0_9"/>